<dbReference type="GeneID" id="29113529"/>
<dbReference type="EMBL" id="KV441470">
    <property type="protein sequence ID" value="OAG24946.1"/>
    <property type="molecule type" value="Genomic_DNA"/>
</dbReference>
<keyword evidence="1" id="KW-0732">Signal</keyword>
<sequence length="137" mass="14033">MHFNFSTIAVVLAAMSVAVEAAPKGGRGRARVKQGAKDHAGDVIGGAGTAAGFIPSTAGKHVMHNCCINSGGWTYNPDAVELTKKVCKNFTSAQWYNNACTEAAGSEPISGDSFYSACKAAKPEGGDTIGAGYRATC</sequence>
<feature type="chain" id="PRO_5008059962" description="Secreted protein" evidence="1">
    <location>
        <begin position="22"/>
        <end position="137"/>
    </location>
</feature>
<evidence type="ECO:0000256" key="1">
    <source>
        <dbReference type="SAM" id="SignalP"/>
    </source>
</evidence>
<evidence type="ECO:0008006" key="4">
    <source>
        <dbReference type="Google" id="ProtNLM"/>
    </source>
</evidence>
<reference evidence="2 3" key="1">
    <citation type="submission" date="2016-05" db="EMBL/GenBank/DDBJ databases">
        <title>Comparative analysis of secretome profiles of manganese(II)-oxidizing ascomycete fungi.</title>
        <authorList>
            <consortium name="DOE Joint Genome Institute"/>
            <person name="Zeiner C.A."/>
            <person name="Purvine S.O."/>
            <person name="Zink E.M."/>
            <person name="Wu S."/>
            <person name="Pasa-Tolic L."/>
            <person name="Chaput D.L."/>
            <person name="Haridas S."/>
            <person name="Grigoriev I.V."/>
            <person name="Santelli C.M."/>
            <person name="Hansel C.M."/>
        </authorList>
    </citation>
    <scope>NUCLEOTIDE SEQUENCE [LARGE SCALE GENOMIC DNA]</scope>
    <source>
        <strain evidence="2 3">SRC1lrK2f</strain>
    </source>
</reference>
<dbReference type="KEGG" id="aalt:CC77DRAFT_1056773"/>
<gene>
    <name evidence="2" type="ORF">CC77DRAFT_1056773</name>
</gene>
<accession>A0A177DZP5</accession>
<organism evidence="2 3">
    <name type="scientific">Alternaria alternata</name>
    <name type="common">Alternaria rot fungus</name>
    <name type="synonym">Torula alternata</name>
    <dbReference type="NCBI Taxonomy" id="5599"/>
    <lineage>
        <taxon>Eukaryota</taxon>
        <taxon>Fungi</taxon>
        <taxon>Dikarya</taxon>
        <taxon>Ascomycota</taxon>
        <taxon>Pezizomycotina</taxon>
        <taxon>Dothideomycetes</taxon>
        <taxon>Pleosporomycetidae</taxon>
        <taxon>Pleosporales</taxon>
        <taxon>Pleosporineae</taxon>
        <taxon>Pleosporaceae</taxon>
        <taxon>Alternaria</taxon>
        <taxon>Alternaria sect. Alternaria</taxon>
        <taxon>Alternaria alternata complex</taxon>
    </lineage>
</organism>
<dbReference type="VEuPathDB" id="FungiDB:CC77DRAFT_1056773"/>
<feature type="signal peptide" evidence="1">
    <location>
        <begin position="1"/>
        <end position="21"/>
    </location>
</feature>
<evidence type="ECO:0000313" key="2">
    <source>
        <dbReference type="EMBL" id="OAG24946.1"/>
    </source>
</evidence>
<dbReference type="RefSeq" id="XP_018390367.1">
    <property type="nucleotide sequence ID" value="XM_018527935.1"/>
</dbReference>
<proteinExistence type="predicted"/>
<protein>
    <recommendedName>
        <fullName evidence="4">Secreted protein</fullName>
    </recommendedName>
</protein>
<dbReference type="AlphaFoldDB" id="A0A177DZP5"/>
<dbReference type="Proteomes" id="UP000077248">
    <property type="component" value="Unassembled WGS sequence"/>
</dbReference>
<name>A0A177DZP5_ALTAL</name>
<keyword evidence="3" id="KW-1185">Reference proteome</keyword>
<evidence type="ECO:0000313" key="3">
    <source>
        <dbReference type="Proteomes" id="UP000077248"/>
    </source>
</evidence>